<accession>A0A2P2QB05</accession>
<organism evidence="1">
    <name type="scientific">Rhizophora mucronata</name>
    <name type="common">Asiatic mangrove</name>
    <dbReference type="NCBI Taxonomy" id="61149"/>
    <lineage>
        <taxon>Eukaryota</taxon>
        <taxon>Viridiplantae</taxon>
        <taxon>Streptophyta</taxon>
        <taxon>Embryophyta</taxon>
        <taxon>Tracheophyta</taxon>
        <taxon>Spermatophyta</taxon>
        <taxon>Magnoliopsida</taxon>
        <taxon>eudicotyledons</taxon>
        <taxon>Gunneridae</taxon>
        <taxon>Pentapetalae</taxon>
        <taxon>rosids</taxon>
        <taxon>fabids</taxon>
        <taxon>Malpighiales</taxon>
        <taxon>Rhizophoraceae</taxon>
        <taxon>Rhizophora</taxon>
    </lineage>
</organism>
<protein>
    <submittedName>
        <fullName evidence="1">Uncharacterized protein</fullName>
    </submittedName>
</protein>
<name>A0A2P2QB05_RHIMU</name>
<reference evidence="1" key="1">
    <citation type="submission" date="2018-02" db="EMBL/GenBank/DDBJ databases">
        <title>Rhizophora mucronata_Transcriptome.</title>
        <authorList>
            <person name="Meera S.P."/>
            <person name="Sreeshan A."/>
            <person name="Augustine A."/>
        </authorList>
    </citation>
    <scope>NUCLEOTIDE SEQUENCE</scope>
    <source>
        <tissue evidence="1">Leaf</tissue>
    </source>
</reference>
<evidence type="ECO:0000313" key="1">
    <source>
        <dbReference type="EMBL" id="MBX64133.1"/>
    </source>
</evidence>
<dbReference type="AlphaFoldDB" id="A0A2P2QB05"/>
<sequence>MTLQWHSFSGDLFRTFCWLIYEESIGISD</sequence>
<proteinExistence type="predicted"/>
<dbReference type="EMBL" id="GGEC01083649">
    <property type="protein sequence ID" value="MBX64133.1"/>
    <property type="molecule type" value="Transcribed_RNA"/>
</dbReference>